<dbReference type="InterPro" id="IPR012337">
    <property type="entry name" value="RNaseH-like_sf"/>
</dbReference>
<protein>
    <submittedName>
        <fullName evidence="1">Uncharacterized protein</fullName>
    </submittedName>
</protein>
<proteinExistence type="predicted"/>
<sequence length="155" mass="17442">MEVLIGQNKVGASLDSGSSVSLIVADLVRRTRTDVDRNYSKRLLSATGNDLKVIVRVLLPLEIGTMRENHEFTVVSELITPVILGRAFGVKNSHATSYHPQGDGLVVRSNRILLDMLRSYAIREEQWEDFLSLMLYSNNTSYHLCIETTPFYVNV</sequence>
<dbReference type="EMBL" id="JAKMXF010000341">
    <property type="protein sequence ID" value="KAI6647577.1"/>
    <property type="molecule type" value="Genomic_DNA"/>
</dbReference>
<dbReference type="InterPro" id="IPR036397">
    <property type="entry name" value="RNaseH_sf"/>
</dbReference>
<dbReference type="SUPFAM" id="SSF53098">
    <property type="entry name" value="Ribonuclease H-like"/>
    <property type="match status" value="1"/>
</dbReference>
<gene>
    <name evidence="1" type="ORF">LOD99_8754</name>
</gene>
<dbReference type="Gene3D" id="3.30.420.10">
    <property type="entry name" value="Ribonuclease H-like superfamily/Ribonuclease H"/>
    <property type="match status" value="1"/>
</dbReference>
<keyword evidence="2" id="KW-1185">Reference proteome</keyword>
<name>A0AAV7JFL5_9METZ</name>
<dbReference type="GO" id="GO:0003676">
    <property type="term" value="F:nucleic acid binding"/>
    <property type="evidence" value="ECO:0007669"/>
    <property type="project" value="InterPro"/>
</dbReference>
<accession>A0AAV7JFL5</accession>
<evidence type="ECO:0000313" key="2">
    <source>
        <dbReference type="Proteomes" id="UP001165289"/>
    </source>
</evidence>
<dbReference type="InterPro" id="IPR021109">
    <property type="entry name" value="Peptidase_aspartic_dom_sf"/>
</dbReference>
<comment type="caution">
    <text evidence="1">The sequence shown here is derived from an EMBL/GenBank/DDBJ whole genome shotgun (WGS) entry which is preliminary data.</text>
</comment>
<evidence type="ECO:0000313" key="1">
    <source>
        <dbReference type="EMBL" id="KAI6647577.1"/>
    </source>
</evidence>
<dbReference type="Proteomes" id="UP001165289">
    <property type="component" value="Unassembled WGS sequence"/>
</dbReference>
<dbReference type="AlphaFoldDB" id="A0AAV7JFL5"/>
<organism evidence="1 2">
    <name type="scientific">Oopsacas minuta</name>
    <dbReference type="NCBI Taxonomy" id="111878"/>
    <lineage>
        <taxon>Eukaryota</taxon>
        <taxon>Metazoa</taxon>
        <taxon>Porifera</taxon>
        <taxon>Hexactinellida</taxon>
        <taxon>Hexasterophora</taxon>
        <taxon>Lyssacinosida</taxon>
        <taxon>Leucopsacidae</taxon>
        <taxon>Oopsacas</taxon>
    </lineage>
</organism>
<dbReference type="SUPFAM" id="SSF50630">
    <property type="entry name" value="Acid proteases"/>
    <property type="match status" value="1"/>
</dbReference>
<dbReference type="CDD" id="cd00303">
    <property type="entry name" value="retropepsin_like"/>
    <property type="match status" value="1"/>
</dbReference>
<reference evidence="1 2" key="1">
    <citation type="journal article" date="2023" name="BMC Biol.">
        <title>The compact genome of the sponge Oopsacas minuta (Hexactinellida) is lacking key metazoan core genes.</title>
        <authorList>
            <person name="Santini S."/>
            <person name="Schenkelaars Q."/>
            <person name="Jourda C."/>
            <person name="Duchesne M."/>
            <person name="Belahbib H."/>
            <person name="Rocher C."/>
            <person name="Selva M."/>
            <person name="Riesgo A."/>
            <person name="Vervoort M."/>
            <person name="Leys S.P."/>
            <person name="Kodjabachian L."/>
            <person name="Le Bivic A."/>
            <person name="Borchiellini C."/>
            <person name="Claverie J.M."/>
            <person name="Renard E."/>
        </authorList>
    </citation>
    <scope>NUCLEOTIDE SEQUENCE [LARGE SCALE GENOMIC DNA]</scope>
    <source>
        <strain evidence="1">SPO-2</strain>
    </source>
</reference>